<protein>
    <recommendedName>
        <fullName evidence="1">DUF6973 domain-containing protein</fullName>
    </recommendedName>
</protein>
<name>A0A5S5DXW9_9FLAO</name>
<dbReference type="AlphaFoldDB" id="A0A5S5DXW9"/>
<feature type="domain" description="DUF6973" evidence="1">
    <location>
        <begin position="34"/>
        <end position="164"/>
    </location>
</feature>
<dbReference type="OrthoDB" id="1187707at2"/>
<organism evidence="2 3">
    <name type="scientific">Tenacibaculum adriaticum</name>
    <dbReference type="NCBI Taxonomy" id="413713"/>
    <lineage>
        <taxon>Bacteria</taxon>
        <taxon>Pseudomonadati</taxon>
        <taxon>Bacteroidota</taxon>
        <taxon>Flavobacteriia</taxon>
        <taxon>Flavobacteriales</taxon>
        <taxon>Flavobacteriaceae</taxon>
        <taxon>Tenacibaculum</taxon>
    </lineage>
</organism>
<dbReference type="Pfam" id="PF22322">
    <property type="entry name" value="DUF6973"/>
    <property type="match status" value="1"/>
</dbReference>
<accession>A0A5S5DXW9</accession>
<gene>
    <name evidence="2" type="ORF">C7447_101493</name>
</gene>
<sequence>MKNVVFLLILCFTISGFSQSNYQKFKNLSSPKKWWIFFHPFKAKKALAISKEAGRVTDSIRKTSLLDGDHAGGQVDAFRHAFWMARLRQEIGESAARSLGKAHEKENYQYFKENKLEDGVLPDKASRKMDLHNNEIGLSLTRKGEKYTKNRLIYLIVNAIHQGKMLIIKKDAKKRFLTCKGNLINTKTLRGKWENNKCLVKSNEIITDK</sequence>
<dbReference type="Proteomes" id="UP000323136">
    <property type="component" value="Unassembled WGS sequence"/>
</dbReference>
<reference evidence="2 3" key="1">
    <citation type="submission" date="2019-07" db="EMBL/GenBank/DDBJ databases">
        <title>Genomic Encyclopedia of Type Strains, Phase IV (KMG-IV): sequencing the most valuable type-strain genomes for metagenomic binning, comparative biology and taxonomic classification.</title>
        <authorList>
            <person name="Goeker M."/>
        </authorList>
    </citation>
    <scope>NUCLEOTIDE SEQUENCE [LARGE SCALE GENOMIC DNA]</scope>
    <source>
        <strain evidence="2 3">DSM 18961</strain>
    </source>
</reference>
<evidence type="ECO:0000259" key="1">
    <source>
        <dbReference type="Pfam" id="PF22322"/>
    </source>
</evidence>
<comment type="caution">
    <text evidence="2">The sequence shown here is derived from an EMBL/GenBank/DDBJ whole genome shotgun (WGS) entry which is preliminary data.</text>
</comment>
<evidence type="ECO:0000313" key="2">
    <source>
        <dbReference type="EMBL" id="TYP99886.1"/>
    </source>
</evidence>
<proteinExistence type="predicted"/>
<dbReference type="EMBL" id="VNIA01000001">
    <property type="protein sequence ID" value="TYP99886.1"/>
    <property type="molecule type" value="Genomic_DNA"/>
</dbReference>
<evidence type="ECO:0000313" key="3">
    <source>
        <dbReference type="Proteomes" id="UP000323136"/>
    </source>
</evidence>
<dbReference type="RefSeq" id="WP_148868586.1">
    <property type="nucleotide sequence ID" value="NZ_VNIA01000001.1"/>
</dbReference>
<dbReference type="InterPro" id="IPR054246">
    <property type="entry name" value="DUF6973"/>
</dbReference>
<keyword evidence="3" id="KW-1185">Reference proteome</keyword>